<proteinExistence type="inferred from homology"/>
<dbReference type="AlphaFoldDB" id="A0A323TGC0"/>
<dbReference type="Pfam" id="PF07676">
    <property type="entry name" value="PD40"/>
    <property type="match status" value="4"/>
</dbReference>
<dbReference type="OrthoDB" id="108903at2"/>
<dbReference type="FunFam" id="3.40.50.1820:FF:000028">
    <property type="entry name" value="S9 family peptidase"/>
    <property type="match status" value="1"/>
</dbReference>
<accession>A0A323TGC0</accession>
<reference evidence="6 7" key="1">
    <citation type="submission" date="2017-10" db="EMBL/GenBank/DDBJ databases">
        <title>Bacillus sp. nov., a halophilic bacterium isolated from a Keqin Lake.</title>
        <authorList>
            <person name="Wang H."/>
        </authorList>
    </citation>
    <scope>NUCLEOTIDE SEQUENCE [LARGE SCALE GENOMIC DNA]</scope>
    <source>
        <strain evidence="6 7">KQ-12</strain>
    </source>
</reference>
<dbReference type="Gene3D" id="3.40.50.1820">
    <property type="entry name" value="alpha/beta hydrolase"/>
    <property type="match status" value="1"/>
</dbReference>
<dbReference type="InterPro" id="IPR011042">
    <property type="entry name" value="6-blade_b-propeller_TolB-like"/>
</dbReference>
<dbReference type="InterPro" id="IPR001375">
    <property type="entry name" value="Peptidase_S9_cat"/>
</dbReference>
<dbReference type="Gene3D" id="2.120.10.30">
    <property type="entry name" value="TolB, C-terminal domain"/>
    <property type="match status" value="2"/>
</dbReference>
<dbReference type="PANTHER" id="PTHR42776">
    <property type="entry name" value="SERINE PEPTIDASE S9 FAMILY MEMBER"/>
    <property type="match status" value="1"/>
</dbReference>
<comment type="caution">
    <text evidence="6">The sequence shown here is derived from an EMBL/GenBank/DDBJ whole genome shotgun (WGS) entry which is preliminary data.</text>
</comment>
<dbReference type="GO" id="GO:0004252">
    <property type="term" value="F:serine-type endopeptidase activity"/>
    <property type="evidence" value="ECO:0007669"/>
    <property type="project" value="TreeGrafter"/>
</dbReference>
<dbReference type="SUPFAM" id="SSF53474">
    <property type="entry name" value="alpha/beta-Hydrolases"/>
    <property type="match status" value="1"/>
</dbReference>
<evidence type="ECO:0000256" key="3">
    <source>
        <dbReference type="ARBA" id="ARBA00022801"/>
    </source>
</evidence>
<evidence type="ECO:0000259" key="5">
    <source>
        <dbReference type="Pfam" id="PF00326"/>
    </source>
</evidence>
<organism evidence="6 7">
    <name type="scientific">Salipaludibacillus keqinensis</name>
    <dbReference type="NCBI Taxonomy" id="2045207"/>
    <lineage>
        <taxon>Bacteria</taxon>
        <taxon>Bacillati</taxon>
        <taxon>Bacillota</taxon>
        <taxon>Bacilli</taxon>
        <taxon>Bacillales</taxon>
        <taxon>Bacillaceae</taxon>
    </lineage>
</organism>
<name>A0A323TGC0_9BACI</name>
<feature type="domain" description="Peptidase S9 prolyl oligopeptidase catalytic" evidence="5">
    <location>
        <begin position="451"/>
        <end position="662"/>
    </location>
</feature>
<dbReference type="SUPFAM" id="SSF82171">
    <property type="entry name" value="DPP6 N-terminal domain-like"/>
    <property type="match status" value="1"/>
</dbReference>
<dbReference type="RefSeq" id="WP_110607817.1">
    <property type="nucleotide sequence ID" value="NZ_PDOD01000001.1"/>
</dbReference>
<dbReference type="GO" id="GO:0006508">
    <property type="term" value="P:proteolysis"/>
    <property type="evidence" value="ECO:0007669"/>
    <property type="project" value="UniProtKB-KW"/>
</dbReference>
<dbReference type="PANTHER" id="PTHR42776:SF27">
    <property type="entry name" value="DIPEPTIDYL PEPTIDASE FAMILY MEMBER 6"/>
    <property type="match status" value="1"/>
</dbReference>
<dbReference type="InterPro" id="IPR029058">
    <property type="entry name" value="AB_hydrolase_fold"/>
</dbReference>
<evidence type="ECO:0000256" key="2">
    <source>
        <dbReference type="ARBA" id="ARBA00022670"/>
    </source>
</evidence>
<comment type="similarity">
    <text evidence="1">Belongs to the peptidase S9C family.</text>
</comment>
<keyword evidence="2" id="KW-0645">Protease</keyword>
<keyword evidence="4" id="KW-0720">Serine protease</keyword>
<gene>
    <name evidence="6" type="ORF">CR194_01195</name>
</gene>
<protein>
    <submittedName>
        <fullName evidence="6">Peptidase</fullName>
    </submittedName>
</protein>
<dbReference type="InterPro" id="IPR011659">
    <property type="entry name" value="WD40"/>
</dbReference>
<evidence type="ECO:0000256" key="4">
    <source>
        <dbReference type="ARBA" id="ARBA00022825"/>
    </source>
</evidence>
<keyword evidence="7" id="KW-1185">Reference proteome</keyword>
<dbReference type="Pfam" id="PF00326">
    <property type="entry name" value="Peptidase_S9"/>
    <property type="match status" value="1"/>
</dbReference>
<evidence type="ECO:0000313" key="7">
    <source>
        <dbReference type="Proteomes" id="UP000248214"/>
    </source>
</evidence>
<evidence type="ECO:0000256" key="1">
    <source>
        <dbReference type="ARBA" id="ARBA00010040"/>
    </source>
</evidence>
<sequence length="663" mass="74635">MSKQPITSQDLRKLNVLNDPQLSPDGGTCAFVRQYITDEDEYTSHLFLQKIQDDTPEQWTFGEGTVSSPRFSPDGQWLTFVSKRGTQKTPQLYLLSLNGGEAKSVTHLENGAGQPIWSPDSSRILFTTSFEKGDLPSTSIDDKKEKQTEKSQPLIVERLKYKSDAAGFLDQKNKQLAIYHVDNETTEFITDEEFDHEPSSWSPDGEKVCYFSNKQGDDKLVSDIYLLDVHSKKDKQLTNGKGMFSHGTFSPDGKTVACLGHMKEFAGATHSKIWTIDLSTNETSCITEGWDMNVSDSCIGDIRSGQANPGPVWTEDSTSIFALASAWGNTELYQVHLNGEVQPMTNGQHHVFGFSIHEETKTAIIGVSSPTNPGELYALSLETKKSKQLTFMNEQLLKDVQLQEPEEILFKGKDGLEIQGWILKPVGFKEGESYPGILEIHGGPHAMYGNTFFHELQLFAANGYAVFYSNPRGSHGYGQSFVDACRGDYGGMDYEDILSFTDAVLDHCPWIDEKRLGVTGGSYGGFMTNWIIGHTNRFKAAATLRCISNWISFYGVSDIGYFFTEWEVGTDLLKDPDKLWNHSPLKYVNKMETPLLIMHGEKDYRCPVEQAEQLYVALHQRGQEPRFVRFPDSNHELSRSGAPHLRQARLKELTDWFEKHLQN</sequence>
<evidence type="ECO:0000313" key="6">
    <source>
        <dbReference type="EMBL" id="PYZ94182.1"/>
    </source>
</evidence>
<dbReference type="EMBL" id="PDOD01000001">
    <property type="protein sequence ID" value="PYZ94182.1"/>
    <property type="molecule type" value="Genomic_DNA"/>
</dbReference>
<keyword evidence="3" id="KW-0378">Hydrolase</keyword>
<dbReference type="Proteomes" id="UP000248214">
    <property type="component" value="Unassembled WGS sequence"/>
</dbReference>